<evidence type="ECO:0000256" key="1">
    <source>
        <dbReference type="ARBA" id="ARBA00004141"/>
    </source>
</evidence>
<dbReference type="InterPro" id="IPR050829">
    <property type="entry name" value="CorA_MIT"/>
</dbReference>
<dbReference type="InterPro" id="IPR045863">
    <property type="entry name" value="CorA_TM1_TM2"/>
</dbReference>
<comment type="subcellular location">
    <subcellularLocation>
        <location evidence="1">Membrane</location>
        <topology evidence="1">Multi-pass membrane protein</topology>
    </subcellularLocation>
</comment>
<name>A0ABS1WSJ0_9GAMM</name>
<reference evidence="7 8" key="1">
    <citation type="journal article" date="2021" name="Int. J. Syst. Evol. Microbiol.">
        <title>Steroidobacter gossypii sp. nov., isolated from soil of cotton cropping field.</title>
        <authorList>
            <person name="Huang R."/>
            <person name="Yang S."/>
            <person name="Zhen C."/>
            <person name="Liu W."/>
        </authorList>
    </citation>
    <scope>NUCLEOTIDE SEQUENCE [LARGE SCALE GENOMIC DNA]</scope>
    <source>
        <strain evidence="7 8">S1-65</strain>
    </source>
</reference>
<keyword evidence="8" id="KW-1185">Reference proteome</keyword>
<gene>
    <name evidence="7" type="ORF">JM946_04280</name>
</gene>
<dbReference type="SUPFAM" id="SSF144083">
    <property type="entry name" value="Magnesium transport protein CorA, transmembrane region"/>
    <property type="match status" value="1"/>
</dbReference>
<evidence type="ECO:0000256" key="3">
    <source>
        <dbReference type="ARBA" id="ARBA00022692"/>
    </source>
</evidence>
<dbReference type="RefSeq" id="WP_203165894.1">
    <property type="nucleotide sequence ID" value="NZ_JAEVLS010000001.1"/>
</dbReference>
<evidence type="ECO:0000256" key="4">
    <source>
        <dbReference type="ARBA" id="ARBA00022989"/>
    </source>
</evidence>
<dbReference type="PANTHER" id="PTHR47685">
    <property type="entry name" value="MAGNESIUM TRANSPORT PROTEIN CORA"/>
    <property type="match status" value="1"/>
</dbReference>
<dbReference type="SUPFAM" id="SSF143865">
    <property type="entry name" value="CorA soluble domain-like"/>
    <property type="match status" value="1"/>
</dbReference>
<evidence type="ECO:0000256" key="6">
    <source>
        <dbReference type="SAM" id="Phobius"/>
    </source>
</evidence>
<keyword evidence="5 6" id="KW-0472">Membrane</keyword>
<accession>A0ABS1WSJ0</accession>
<evidence type="ECO:0000256" key="2">
    <source>
        <dbReference type="ARBA" id="ARBA00009765"/>
    </source>
</evidence>
<organism evidence="7 8">
    <name type="scientific">Steroidobacter gossypii</name>
    <dbReference type="NCBI Taxonomy" id="2805490"/>
    <lineage>
        <taxon>Bacteria</taxon>
        <taxon>Pseudomonadati</taxon>
        <taxon>Pseudomonadota</taxon>
        <taxon>Gammaproteobacteria</taxon>
        <taxon>Steroidobacterales</taxon>
        <taxon>Steroidobacteraceae</taxon>
        <taxon>Steroidobacter</taxon>
    </lineage>
</organism>
<evidence type="ECO:0000313" key="8">
    <source>
        <dbReference type="Proteomes" id="UP000661077"/>
    </source>
</evidence>
<sequence>MLNIFVPTAQGLTKVEAGNGDDGPPIPTQAVWLDLLEPTVDEEKLVEASLGVEVPTREEMKEIETSNRLYEDNGALYMTTTIAAQLDTDRPVSMAVTFILTGNRLVTNRYLDTKPFQLFISYAGKHPAACQSPVAILAGLMEAFVERTADLLERVGADLDNVSSSIFARHGNGTPTSQDLRAMIERIGFNGELNSKGRESLVSLGRMLMFVQQSVAGISAEHRDRFHSISRDVLSLSDHASFLGSKISFLLEATLGLINVEQNNIIKIFSVAAVLFLPPTLIASIYGMNFHLLPELPGQYSNFLFSIGLMIGSMGVTYALFKRKGWL</sequence>
<protein>
    <submittedName>
        <fullName evidence="7">Magnesium transporter CorA family protein</fullName>
    </submittedName>
</protein>
<dbReference type="PANTHER" id="PTHR47685:SF1">
    <property type="entry name" value="MAGNESIUM TRANSPORT PROTEIN CORA"/>
    <property type="match status" value="1"/>
</dbReference>
<dbReference type="EMBL" id="JAEVLS010000001">
    <property type="protein sequence ID" value="MBM0103944.1"/>
    <property type="molecule type" value="Genomic_DNA"/>
</dbReference>
<dbReference type="InterPro" id="IPR002523">
    <property type="entry name" value="MgTranspt_CorA/ZnTranspt_ZntB"/>
</dbReference>
<comment type="caution">
    <text evidence="7">The sequence shown here is derived from an EMBL/GenBank/DDBJ whole genome shotgun (WGS) entry which is preliminary data.</text>
</comment>
<keyword evidence="3 6" id="KW-0812">Transmembrane</keyword>
<evidence type="ECO:0000256" key="5">
    <source>
        <dbReference type="ARBA" id="ARBA00023136"/>
    </source>
</evidence>
<feature type="transmembrane region" description="Helical" evidence="6">
    <location>
        <begin position="300"/>
        <end position="321"/>
    </location>
</feature>
<feature type="transmembrane region" description="Helical" evidence="6">
    <location>
        <begin position="268"/>
        <end position="288"/>
    </location>
</feature>
<keyword evidence="4 6" id="KW-1133">Transmembrane helix</keyword>
<proteinExistence type="inferred from homology"/>
<dbReference type="InterPro" id="IPR045861">
    <property type="entry name" value="CorA_cytoplasmic_dom"/>
</dbReference>
<evidence type="ECO:0000313" key="7">
    <source>
        <dbReference type="EMBL" id="MBM0103944.1"/>
    </source>
</evidence>
<dbReference type="Gene3D" id="1.20.58.340">
    <property type="entry name" value="Magnesium transport protein CorA, transmembrane region"/>
    <property type="match status" value="1"/>
</dbReference>
<comment type="similarity">
    <text evidence="2">Belongs to the CorA metal ion transporter (MIT) (TC 1.A.35) family.</text>
</comment>
<dbReference type="Pfam" id="PF01544">
    <property type="entry name" value="CorA"/>
    <property type="match status" value="1"/>
</dbReference>
<dbReference type="CDD" id="cd12837">
    <property type="entry name" value="EcCorA-like_u1"/>
    <property type="match status" value="1"/>
</dbReference>
<dbReference type="Proteomes" id="UP000661077">
    <property type="component" value="Unassembled WGS sequence"/>
</dbReference>